<evidence type="ECO:0000256" key="3">
    <source>
        <dbReference type="SAM" id="Phobius"/>
    </source>
</evidence>
<dbReference type="Proteomes" id="UP000230392">
    <property type="component" value="Unassembled WGS sequence"/>
</dbReference>
<gene>
    <name evidence="4" type="ORF">COX46_01880</name>
</gene>
<feature type="transmembrane region" description="Helical" evidence="3">
    <location>
        <begin position="55"/>
        <end position="74"/>
    </location>
</feature>
<keyword evidence="2" id="KW-0802">TPR repeat</keyword>
<feature type="transmembrane region" description="Helical" evidence="3">
    <location>
        <begin position="174"/>
        <end position="194"/>
    </location>
</feature>
<reference evidence="4 5" key="1">
    <citation type="submission" date="2017-09" db="EMBL/GenBank/DDBJ databases">
        <title>Depth-based differentiation of microbial function through sediment-hosted aquifers and enrichment of novel symbionts in the deep terrestrial subsurface.</title>
        <authorList>
            <person name="Probst A.J."/>
            <person name="Ladd B."/>
            <person name="Jarett J.K."/>
            <person name="Geller-Mcgrath D.E."/>
            <person name="Sieber C.M."/>
            <person name="Emerson J.B."/>
            <person name="Anantharaman K."/>
            <person name="Thomas B.C."/>
            <person name="Malmstrom R."/>
            <person name="Stieglmeier M."/>
            <person name="Klingl A."/>
            <person name="Woyke T."/>
            <person name="Ryan C.M."/>
            <person name="Banfield J.F."/>
        </authorList>
    </citation>
    <scope>NUCLEOTIDE SEQUENCE [LARGE SCALE GENOMIC DNA]</scope>
    <source>
        <strain evidence="4">CG23_combo_of_CG06-09_8_20_14_all_48_7</strain>
    </source>
</reference>
<keyword evidence="3" id="KW-0472">Membrane</keyword>
<feature type="transmembrane region" description="Helical" evidence="3">
    <location>
        <begin position="350"/>
        <end position="368"/>
    </location>
</feature>
<feature type="transmembrane region" description="Helical" evidence="3">
    <location>
        <begin position="86"/>
        <end position="107"/>
    </location>
</feature>
<keyword evidence="1" id="KW-0677">Repeat</keyword>
<evidence type="ECO:0000256" key="1">
    <source>
        <dbReference type="ARBA" id="ARBA00022737"/>
    </source>
</evidence>
<evidence type="ECO:0000313" key="5">
    <source>
        <dbReference type="Proteomes" id="UP000230392"/>
    </source>
</evidence>
<sequence>CKMEKRRIEDWYGPFLICLLGIIVYSNTFHVPFVFDDTRNIVENPAIRNLWNIHAIWNFLATRFVTYFSLALNYHFHKLSLPGYHIFNLAVHLGNAILVYWFILLTFSTPYFNHPYSVIPACLRQESGFPLTARGNDMVGLTEYLRNLLALFGALLFVCHPVQTQAVTYIIQRAASFATCWYLLTLCLYAKARLPSASRPYYAGSIISAVLALFTKETAITLPFMLLLWELCFFEKLTKTSIKRTAPFFTLLLVTLMTIRITGSINFENLRKIDPGFYATATISSKNYLLTQFRVIVTYIRLLLVPINQNLDYDYPIARNLFSPPVLGSLVLLLVLLAFGVWFYRKNRLISFSIFWFFLVLVPESSFIPI</sequence>
<dbReference type="PANTHER" id="PTHR44227">
    <property type="match status" value="1"/>
</dbReference>
<comment type="caution">
    <text evidence="4">The sequence shown here is derived from an EMBL/GenBank/DDBJ whole genome shotgun (WGS) entry which is preliminary data.</text>
</comment>
<feature type="non-terminal residue" evidence="4">
    <location>
        <position position="370"/>
    </location>
</feature>
<evidence type="ECO:0000256" key="2">
    <source>
        <dbReference type="ARBA" id="ARBA00022803"/>
    </source>
</evidence>
<evidence type="ECO:0000313" key="4">
    <source>
        <dbReference type="EMBL" id="PIP16495.1"/>
    </source>
</evidence>
<keyword evidence="3" id="KW-1133">Transmembrane helix</keyword>
<feature type="transmembrane region" description="Helical" evidence="3">
    <location>
        <begin position="287"/>
        <end position="305"/>
    </location>
</feature>
<keyword evidence="3" id="KW-0812">Transmembrane</keyword>
<dbReference type="AlphaFoldDB" id="A0A2G9YB98"/>
<dbReference type="EMBL" id="PCRF01000087">
    <property type="protein sequence ID" value="PIP16495.1"/>
    <property type="molecule type" value="Genomic_DNA"/>
</dbReference>
<feature type="transmembrane region" description="Helical" evidence="3">
    <location>
        <begin position="206"/>
        <end position="234"/>
    </location>
</feature>
<feature type="transmembrane region" description="Helical" evidence="3">
    <location>
        <begin position="246"/>
        <end position="267"/>
    </location>
</feature>
<proteinExistence type="predicted"/>
<feature type="transmembrane region" description="Helical" evidence="3">
    <location>
        <begin position="12"/>
        <end position="35"/>
    </location>
</feature>
<feature type="non-terminal residue" evidence="4">
    <location>
        <position position="1"/>
    </location>
</feature>
<protein>
    <submittedName>
        <fullName evidence="4">Uncharacterized protein</fullName>
    </submittedName>
</protein>
<dbReference type="PANTHER" id="PTHR44227:SF3">
    <property type="entry name" value="PROTEIN O-MANNOSYL-TRANSFERASE TMTC4"/>
    <property type="match status" value="1"/>
</dbReference>
<organism evidence="4 5">
    <name type="scientific">bacterium (Candidatus Ratteibacteria) CG23_combo_of_CG06-09_8_20_14_all_48_7</name>
    <dbReference type="NCBI Taxonomy" id="2014292"/>
    <lineage>
        <taxon>Bacteria</taxon>
        <taxon>Candidatus Ratteibacteria</taxon>
    </lineage>
</organism>
<feature type="transmembrane region" description="Helical" evidence="3">
    <location>
        <begin position="326"/>
        <end position="344"/>
    </location>
</feature>
<accession>A0A2G9YB98</accession>
<name>A0A2G9YB98_9BACT</name>
<dbReference type="InterPro" id="IPR052346">
    <property type="entry name" value="O-mannosyl-transferase_TMTC"/>
</dbReference>